<sequence length="120" mass="13394">MSKGKAMPTGAALNRRGYLLSLHNALFPQRRNHSLNKSHSTKQFTKDGRQNTCAQGERRPNTGAPPNARIGRRRGRGKRAFPCEGCAGSGVRWAEIYEGARAALMELCLWRPSLINWYLA</sequence>
<evidence type="ECO:0000313" key="2">
    <source>
        <dbReference type="EMBL" id="CAH3865247.1"/>
    </source>
</evidence>
<proteinExistence type="predicted"/>
<evidence type="ECO:0000256" key="1">
    <source>
        <dbReference type="SAM" id="MobiDB-lite"/>
    </source>
</evidence>
<feature type="region of interest" description="Disordered" evidence="1">
    <location>
        <begin position="30"/>
        <end position="78"/>
    </location>
</feature>
<keyword evidence="3" id="KW-1185">Reference proteome</keyword>
<comment type="caution">
    <text evidence="2">The sequence shown here is derived from an EMBL/GenBank/DDBJ whole genome shotgun (WGS) entry which is preliminary data.</text>
</comment>
<name>A0A9P0WVP9_PIEBR</name>
<dbReference type="Proteomes" id="UP001152562">
    <property type="component" value="Unassembled WGS sequence"/>
</dbReference>
<protein>
    <submittedName>
        <fullName evidence="2">Uncharacterized protein</fullName>
    </submittedName>
</protein>
<feature type="compositionally biased region" description="Basic residues" evidence="1">
    <location>
        <begin position="30"/>
        <end position="40"/>
    </location>
</feature>
<evidence type="ECO:0000313" key="3">
    <source>
        <dbReference type="Proteomes" id="UP001152562"/>
    </source>
</evidence>
<gene>
    <name evidence="2" type="ORF">PIBRA_LOCUS499</name>
</gene>
<accession>A0A9P0WVP9</accession>
<dbReference type="EMBL" id="CALOZG010000001">
    <property type="protein sequence ID" value="CAH3865247.1"/>
    <property type="molecule type" value="Genomic_DNA"/>
</dbReference>
<dbReference type="AlphaFoldDB" id="A0A9P0WVP9"/>
<organism evidence="2 3">
    <name type="scientific">Pieris brassicae</name>
    <name type="common">White butterfly</name>
    <name type="synonym">Large white butterfly</name>
    <dbReference type="NCBI Taxonomy" id="7116"/>
    <lineage>
        <taxon>Eukaryota</taxon>
        <taxon>Metazoa</taxon>
        <taxon>Ecdysozoa</taxon>
        <taxon>Arthropoda</taxon>
        <taxon>Hexapoda</taxon>
        <taxon>Insecta</taxon>
        <taxon>Pterygota</taxon>
        <taxon>Neoptera</taxon>
        <taxon>Endopterygota</taxon>
        <taxon>Lepidoptera</taxon>
        <taxon>Glossata</taxon>
        <taxon>Ditrysia</taxon>
        <taxon>Papilionoidea</taxon>
        <taxon>Pieridae</taxon>
        <taxon>Pierinae</taxon>
        <taxon>Pieris</taxon>
    </lineage>
</organism>
<reference evidence="2" key="1">
    <citation type="submission" date="2022-05" db="EMBL/GenBank/DDBJ databases">
        <authorList>
            <person name="Okamura Y."/>
        </authorList>
    </citation>
    <scope>NUCLEOTIDE SEQUENCE</scope>
</reference>